<reference evidence="3 4" key="1">
    <citation type="journal article" date="2019" name="Int. J. Syst. Evol. Microbiol.">
        <title>The Global Catalogue of Microorganisms (GCM) 10K type strain sequencing project: providing services to taxonomists for standard genome sequencing and annotation.</title>
        <authorList>
            <consortium name="The Broad Institute Genomics Platform"/>
            <consortium name="The Broad Institute Genome Sequencing Center for Infectious Disease"/>
            <person name="Wu L."/>
            <person name="Ma J."/>
        </authorList>
    </citation>
    <scope>NUCLEOTIDE SEQUENCE [LARGE SCALE GENOMIC DNA]</scope>
    <source>
        <strain evidence="3 4">IBRC-M 10256</strain>
    </source>
</reference>
<feature type="transmembrane region" description="Helical" evidence="2">
    <location>
        <begin position="6"/>
        <end position="29"/>
    </location>
</feature>
<dbReference type="Proteomes" id="UP001595846">
    <property type="component" value="Unassembled WGS sequence"/>
</dbReference>
<dbReference type="GeneID" id="73903460"/>
<evidence type="ECO:0000313" key="3">
    <source>
        <dbReference type="EMBL" id="MFC3958077.1"/>
    </source>
</evidence>
<keyword evidence="2" id="KW-0472">Membrane</keyword>
<evidence type="ECO:0000256" key="2">
    <source>
        <dbReference type="SAM" id="Phobius"/>
    </source>
</evidence>
<keyword evidence="2" id="KW-0812">Transmembrane</keyword>
<protein>
    <submittedName>
        <fullName evidence="3">Uncharacterized protein</fullName>
    </submittedName>
</protein>
<dbReference type="EMBL" id="JBHSAQ010000002">
    <property type="protein sequence ID" value="MFC3958077.1"/>
    <property type="molecule type" value="Genomic_DNA"/>
</dbReference>
<sequence length="59" mass="6742">MAAMGTLDWIGVVGPFTVYLLALVVYYVWEGRREERLREEYADETGYRNETGTAPGDRP</sequence>
<gene>
    <name evidence="3" type="ORF">ACFOUR_06785</name>
</gene>
<keyword evidence="4" id="KW-1185">Reference proteome</keyword>
<dbReference type="AlphaFoldDB" id="A0ABD5NMF4"/>
<evidence type="ECO:0000256" key="1">
    <source>
        <dbReference type="SAM" id="MobiDB-lite"/>
    </source>
</evidence>
<keyword evidence="2" id="KW-1133">Transmembrane helix</keyword>
<evidence type="ECO:0000313" key="4">
    <source>
        <dbReference type="Proteomes" id="UP001595846"/>
    </source>
</evidence>
<accession>A0ABD5NMF4</accession>
<proteinExistence type="predicted"/>
<dbReference type="RefSeq" id="WP_256530763.1">
    <property type="nucleotide sequence ID" value="NZ_CP101824.1"/>
</dbReference>
<organism evidence="3 4">
    <name type="scientific">Halovivax cerinus</name>
    <dbReference type="NCBI Taxonomy" id="1487865"/>
    <lineage>
        <taxon>Archaea</taxon>
        <taxon>Methanobacteriati</taxon>
        <taxon>Methanobacteriota</taxon>
        <taxon>Stenosarchaea group</taxon>
        <taxon>Halobacteria</taxon>
        <taxon>Halobacteriales</taxon>
        <taxon>Natrialbaceae</taxon>
        <taxon>Halovivax</taxon>
    </lineage>
</organism>
<name>A0ABD5NMF4_9EURY</name>
<feature type="region of interest" description="Disordered" evidence="1">
    <location>
        <begin position="40"/>
        <end position="59"/>
    </location>
</feature>
<comment type="caution">
    <text evidence="3">The sequence shown here is derived from an EMBL/GenBank/DDBJ whole genome shotgun (WGS) entry which is preliminary data.</text>
</comment>